<name>A0A0A9DV32_ARUDO</name>
<sequence length="56" mass="6246">MRTFSLKLQGLWSMDISTAVPHRERTALQSPALATRRDLPKIIAISAVVPEDSALW</sequence>
<protein>
    <submittedName>
        <fullName evidence="1">Uncharacterized protein</fullName>
    </submittedName>
</protein>
<dbReference type="EMBL" id="GBRH01205441">
    <property type="protein sequence ID" value="JAD92454.1"/>
    <property type="molecule type" value="Transcribed_RNA"/>
</dbReference>
<reference evidence="1" key="1">
    <citation type="submission" date="2014-09" db="EMBL/GenBank/DDBJ databases">
        <authorList>
            <person name="Magalhaes I.L.F."/>
            <person name="Oliveira U."/>
            <person name="Santos F.R."/>
            <person name="Vidigal T.H.D.A."/>
            <person name="Brescovit A.D."/>
            <person name="Santos A.J."/>
        </authorList>
    </citation>
    <scope>NUCLEOTIDE SEQUENCE</scope>
    <source>
        <tissue evidence="1">Shoot tissue taken approximately 20 cm above the soil surface</tissue>
    </source>
</reference>
<evidence type="ECO:0000313" key="1">
    <source>
        <dbReference type="EMBL" id="JAD92454.1"/>
    </source>
</evidence>
<reference evidence="1" key="2">
    <citation type="journal article" date="2015" name="Data Brief">
        <title>Shoot transcriptome of the giant reed, Arundo donax.</title>
        <authorList>
            <person name="Barrero R.A."/>
            <person name="Guerrero F.D."/>
            <person name="Moolhuijzen P."/>
            <person name="Goolsby J.A."/>
            <person name="Tidwell J."/>
            <person name="Bellgard S.E."/>
            <person name="Bellgard M.I."/>
        </authorList>
    </citation>
    <scope>NUCLEOTIDE SEQUENCE</scope>
    <source>
        <tissue evidence="1">Shoot tissue taken approximately 20 cm above the soil surface</tissue>
    </source>
</reference>
<accession>A0A0A9DV32</accession>
<proteinExistence type="predicted"/>
<organism evidence="1">
    <name type="scientific">Arundo donax</name>
    <name type="common">Giant reed</name>
    <name type="synonym">Donax arundinaceus</name>
    <dbReference type="NCBI Taxonomy" id="35708"/>
    <lineage>
        <taxon>Eukaryota</taxon>
        <taxon>Viridiplantae</taxon>
        <taxon>Streptophyta</taxon>
        <taxon>Embryophyta</taxon>
        <taxon>Tracheophyta</taxon>
        <taxon>Spermatophyta</taxon>
        <taxon>Magnoliopsida</taxon>
        <taxon>Liliopsida</taxon>
        <taxon>Poales</taxon>
        <taxon>Poaceae</taxon>
        <taxon>PACMAD clade</taxon>
        <taxon>Arundinoideae</taxon>
        <taxon>Arundineae</taxon>
        <taxon>Arundo</taxon>
    </lineage>
</organism>
<dbReference type="AlphaFoldDB" id="A0A0A9DV32"/>